<dbReference type="InterPro" id="IPR036866">
    <property type="entry name" value="RibonucZ/Hydroxyglut_hydro"/>
</dbReference>
<dbReference type="PANTHER" id="PTHR15032:SF4">
    <property type="entry name" value="N-ACYL-PHOSPHATIDYLETHANOLAMINE-HYDROLYZING PHOSPHOLIPASE D"/>
    <property type="match status" value="1"/>
</dbReference>
<reference evidence="3" key="1">
    <citation type="journal article" date="2016" name="Front. Microbiol.">
        <title>Complete Genome Sequence of Clostridium estertheticum DSM 8809, a Microbe Identified in Spoiled Vacuum Packed Beef.</title>
        <authorList>
            <person name="Yu Z."/>
            <person name="Gunn L."/>
            <person name="Brennan E."/>
            <person name="Reid R."/>
            <person name="Wall P.G."/>
            <person name="Gaora O.P."/>
            <person name="Hurley D."/>
            <person name="Bolton D."/>
            <person name="Fanning S."/>
        </authorList>
    </citation>
    <scope>NUCLEOTIDE SEQUENCE [LARGE SCALE GENOMIC DNA]</scope>
    <source>
        <strain evidence="3">DSM 8809</strain>
    </source>
</reference>
<dbReference type="InterPro" id="IPR001279">
    <property type="entry name" value="Metallo-B-lactamas"/>
</dbReference>
<dbReference type="GO" id="GO:0005737">
    <property type="term" value="C:cytoplasm"/>
    <property type="evidence" value="ECO:0007669"/>
    <property type="project" value="TreeGrafter"/>
</dbReference>
<protein>
    <submittedName>
        <fullName evidence="2">MBL fold metallo-hydrolase</fullName>
    </submittedName>
</protein>
<dbReference type="KEGG" id="ceu:A7L45_12330"/>
<organism evidence="2 3">
    <name type="scientific">Clostridium estertheticum subsp. estertheticum</name>
    <dbReference type="NCBI Taxonomy" id="1552"/>
    <lineage>
        <taxon>Bacteria</taxon>
        <taxon>Bacillati</taxon>
        <taxon>Bacillota</taxon>
        <taxon>Clostridia</taxon>
        <taxon>Eubacteriales</taxon>
        <taxon>Clostridiaceae</taxon>
        <taxon>Clostridium</taxon>
    </lineage>
</organism>
<evidence type="ECO:0000259" key="1">
    <source>
        <dbReference type="Pfam" id="PF12706"/>
    </source>
</evidence>
<dbReference type="EMBL" id="CP015756">
    <property type="protein sequence ID" value="APC40806.1"/>
    <property type="molecule type" value="Genomic_DNA"/>
</dbReference>
<sequence length="274" mass="31386">MSFVRLSKTVEYMYKLHHRNFKLYFKPIKAPLYEPIVKNSIHWVGHATVVINLNNKIIVTDPVTSLNLGELKRLVKPSLNLSSINIDYIVLSHGHMDHMNYSTLRKINKSAIVIAPIYLNIPLKILGFKNIVLLNHAEIYSDRHIKIKALKANHDGRRYPWGAKAESNSYIIESSLKKIFFAGDTALTDAYKDLIADVAIMPVGCYKPDEFQEMHCSPEQSFKMFKMTKAKLMIPIHYKTYILAQDKDEDTVNTLNRINDGSIKIIDIGQTVKL</sequence>
<dbReference type="Pfam" id="PF12706">
    <property type="entry name" value="Lactamase_B_2"/>
    <property type="match status" value="1"/>
</dbReference>
<proteinExistence type="predicted"/>
<dbReference type="STRING" id="1552.A7L45_12330"/>
<dbReference type="RefSeq" id="WP_071613096.1">
    <property type="nucleotide sequence ID" value="NZ_CP015756.1"/>
</dbReference>
<feature type="domain" description="Metallo-beta-lactamase" evidence="1">
    <location>
        <begin position="58"/>
        <end position="238"/>
    </location>
</feature>
<gene>
    <name evidence="2" type="ORF">A7L45_12330</name>
</gene>
<dbReference type="PANTHER" id="PTHR15032">
    <property type="entry name" value="N-ACYL-PHOSPHATIDYLETHANOLAMINE-HYDROLYZING PHOSPHOLIPASE D"/>
    <property type="match status" value="1"/>
</dbReference>
<dbReference type="SUPFAM" id="SSF56281">
    <property type="entry name" value="Metallo-hydrolase/oxidoreductase"/>
    <property type="match status" value="1"/>
</dbReference>
<evidence type="ECO:0000313" key="2">
    <source>
        <dbReference type="EMBL" id="APC40806.1"/>
    </source>
</evidence>
<dbReference type="Proteomes" id="UP000182569">
    <property type="component" value="Chromosome"/>
</dbReference>
<keyword evidence="2" id="KW-0378">Hydrolase</keyword>
<accession>A0A1J0GIQ3</accession>
<keyword evidence="3" id="KW-1185">Reference proteome</keyword>
<name>A0A1J0GIQ3_9CLOT</name>
<dbReference type="Gene3D" id="3.60.15.10">
    <property type="entry name" value="Ribonuclease Z/Hydroxyacylglutathione hydrolase-like"/>
    <property type="match status" value="1"/>
</dbReference>
<dbReference type="OrthoDB" id="9805728at2"/>
<dbReference type="GO" id="GO:0016787">
    <property type="term" value="F:hydrolase activity"/>
    <property type="evidence" value="ECO:0007669"/>
    <property type="project" value="UniProtKB-KW"/>
</dbReference>
<evidence type="ECO:0000313" key="3">
    <source>
        <dbReference type="Proteomes" id="UP000182569"/>
    </source>
</evidence>
<dbReference type="AlphaFoldDB" id="A0A1J0GIQ3"/>